<dbReference type="EMBL" id="CP136958">
    <property type="protein sequence ID" value="WOT02220.1"/>
    <property type="molecule type" value="Genomic_DNA"/>
</dbReference>
<organism evidence="5 6">
    <name type="scientific">Corynebacterium pyruviciproducens</name>
    <dbReference type="NCBI Taxonomy" id="598660"/>
    <lineage>
        <taxon>Bacteria</taxon>
        <taxon>Bacillati</taxon>
        <taxon>Actinomycetota</taxon>
        <taxon>Actinomycetes</taxon>
        <taxon>Mycobacteriales</taxon>
        <taxon>Corynebacteriaceae</taxon>
        <taxon>Corynebacterium</taxon>
    </lineage>
</organism>
<evidence type="ECO:0000256" key="1">
    <source>
        <dbReference type="ARBA" id="ARBA00023016"/>
    </source>
</evidence>
<evidence type="ECO:0000256" key="3">
    <source>
        <dbReference type="ARBA" id="ARBA00038493"/>
    </source>
</evidence>
<reference evidence="5" key="1">
    <citation type="submission" date="2017-12" db="EMBL/GenBank/DDBJ databases">
        <authorList>
            <person name="Thomas-White K."/>
            <person name="Wolfe A.J."/>
        </authorList>
    </citation>
    <scope>NUCLEOTIDE SEQUENCE</scope>
    <source>
        <strain evidence="5">UMB0763</strain>
    </source>
</reference>
<keyword evidence="2" id="KW-0456">Lyase</keyword>
<dbReference type="GO" id="GO:0019243">
    <property type="term" value="P:methylglyoxal catabolic process to D-lactate via S-lactoyl-glutathione"/>
    <property type="evidence" value="ECO:0007669"/>
    <property type="project" value="TreeGrafter"/>
</dbReference>
<dbReference type="PANTHER" id="PTHR48094:SF11">
    <property type="entry name" value="GLUTATHIONE-INDEPENDENT GLYOXALASE HSP31-RELATED"/>
    <property type="match status" value="1"/>
</dbReference>
<dbReference type="GO" id="GO:0005737">
    <property type="term" value="C:cytoplasm"/>
    <property type="evidence" value="ECO:0007669"/>
    <property type="project" value="TreeGrafter"/>
</dbReference>
<comment type="similarity">
    <text evidence="3">Belongs to the peptidase C56 family. HSP31-like subfamily.</text>
</comment>
<dbReference type="InterPro" id="IPR050325">
    <property type="entry name" value="Prot/Nucl_acid_deglycase"/>
</dbReference>
<keyword evidence="5" id="KW-0315">Glutamine amidotransferase</keyword>
<proteinExistence type="inferred from homology"/>
<evidence type="ECO:0000256" key="2">
    <source>
        <dbReference type="ARBA" id="ARBA00023239"/>
    </source>
</evidence>
<evidence type="ECO:0000313" key="6">
    <source>
        <dbReference type="Proteomes" id="UP000234560"/>
    </source>
</evidence>
<dbReference type="InterPro" id="IPR029062">
    <property type="entry name" value="Class_I_gatase-like"/>
</dbReference>
<dbReference type="Gene3D" id="3.40.50.880">
    <property type="match status" value="1"/>
</dbReference>
<evidence type="ECO:0000313" key="5">
    <source>
        <dbReference type="EMBL" id="WOT02220.1"/>
    </source>
</evidence>
<dbReference type="InterPro" id="IPR002818">
    <property type="entry name" value="DJ-1/PfpI"/>
</dbReference>
<dbReference type="Pfam" id="PF01965">
    <property type="entry name" value="DJ-1_PfpI"/>
    <property type="match status" value="1"/>
</dbReference>
<dbReference type="AlphaFoldDB" id="A0AAF0YXA1"/>
<evidence type="ECO:0000259" key="4">
    <source>
        <dbReference type="Pfam" id="PF01965"/>
    </source>
</evidence>
<dbReference type="Proteomes" id="UP000234560">
    <property type="component" value="Chromosome"/>
</dbReference>
<feature type="domain" description="DJ-1/PfpI" evidence="4">
    <location>
        <begin position="42"/>
        <end position="233"/>
    </location>
</feature>
<protein>
    <submittedName>
        <fullName evidence="5">Type 1 glutamine amidotransferase domain-containing protein</fullName>
    </submittedName>
</protein>
<accession>A0AAF0YXA1</accession>
<dbReference type="PANTHER" id="PTHR48094">
    <property type="entry name" value="PROTEIN/NUCLEIC ACID DEGLYCASE DJ-1-RELATED"/>
    <property type="match status" value="1"/>
</dbReference>
<sequence length="236" mass="25691">MPSIRYPYNKHELKARRILQVVTDVDHYLDHPDHPTGLWLGELSHSWDVFFNAGFEQTIVSPTGGMAPIDPRSIRFPNFDASTRAWYKDPAKMALLDSVAPASSVDAGDYEAIFFTGGHGAMYDFPGSEELKALARGIFDAGGVVASVCHGYCALLETDLVRGQVLTGFSWVEEVLAGVADLVPYNVEQSMRERGATFRKGLLPFAPHTEVSGRLVTGQNPGSARATAHKVIEALG</sequence>
<gene>
    <name evidence="5" type="ORF">CYJ47_00095</name>
</gene>
<dbReference type="GO" id="GO:0019172">
    <property type="term" value="F:glyoxalase III activity"/>
    <property type="evidence" value="ECO:0007669"/>
    <property type="project" value="TreeGrafter"/>
</dbReference>
<dbReference type="KEGG" id="cpyr:CYJ47_00095"/>
<name>A0AAF0YXA1_9CORY</name>
<dbReference type="SUPFAM" id="SSF52317">
    <property type="entry name" value="Class I glutamine amidotransferase-like"/>
    <property type="match status" value="1"/>
</dbReference>
<dbReference type="CDD" id="cd03141">
    <property type="entry name" value="GATase1_Hsp31_like"/>
    <property type="match status" value="1"/>
</dbReference>
<keyword evidence="1" id="KW-0346">Stress response</keyword>
<dbReference type="RefSeq" id="WP_101678822.1">
    <property type="nucleotide sequence ID" value="NZ_CP136958.1"/>
</dbReference>
<reference evidence="5" key="2">
    <citation type="submission" date="2023-10" db="EMBL/GenBank/DDBJ databases">
        <authorList>
            <person name="Choi B."/>
        </authorList>
    </citation>
    <scope>NUCLEOTIDE SEQUENCE</scope>
    <source>
        <strain evidence="5">UMB0763</strain>
    </source>
</reference>